<dbReference type="Pfam" id="PF05266">
    <property type="entry name" value="DUF724"/>
    <property type="match status" value="1"/>
</dbReference>
<evidence type="ECO:0000256" key="2">
    <source>
        <dbReference type="ARBA" id="ARBA00022604"/>
    </source>
</evidence>
<dbReference type="Proteomes" id="UP000504610">
    <property type="component" value="Chromosome 8"/>
</dbReference>
<keyword evidence="5" id="KW-1185">Reference proteome</keyword>
<dbReference type="KEGG" id="rsz:108820137"/>
<dbReference type="AlphaFoldDB" id="A0A9W3CBF6"/>
<feature type="domain" description="Agenet" evidence="4">
    <location>
        <begin position="246"/>
        <end position="303"/>
    </location>
</feature>
<dbReference type="InterPro" id="IPR008395">
    <property type="entry name" value="Agenet-like_dom"/>
</dbReference>
<keyword evidence="1" id="KW-0813">Transport</keyword>
<gene>
    <name evidence="6" type="primary">LOC108820137</name>
</gene>
<evidence type="ECO:0000259" key="4">
    <source>
        <dbReference type="SMART" id="SM00743"/>
    </source>
</evidence>
<proteinExistence type="predicted"/>
<sequence length="561" mass="64499">MVTNWTSLNSLVREKTVVIVQSGIFSVLKEEQMQSITKECEVEVSYDKDGVKGAWYRAILEDIPTKSEHKLLRVRYKTLLKEDRSSHLSEIVDHSLIRPVPPKDDGAVLGEGSVVDAYYKGGWWSGLVVKKTEEDGTYLVSFDSPPDISYFERKQLRAHLDWSGSKWFRPETKEVAKSLFSPGTMVELRLSSAWRTAVIVKKVENEESFIVKYCDDRSFRRSQRSRITVVDSREVRPRQPPLCSVGEYELLDHVEVVCGSVWSEGVVRGILFKGRYMISFGKTKVASVQVSCSDLRPPMEWEDGIWHIRSKTKSKIFGKCYSRKRKRGQVENNSDLNDTVQTPASNVEDTQAKDTMMVLPFACKSPLWKIYETMEVFKTLPQHPHFSPLIESTSEDFREGSALGMMATFSGLLEKLKDLETDVSVSQLDSLKDSFTKLEKHGFDVTRPLARINKVLALKDRQLKILEQRRGLDKERMDESNKRRKAELEFGETKRKMVEVKDKIRDLQRQEAALIEKKEAAEEQKEQACRKIWKVESCARDVAVKLEDVEFDFETLLSAPW</sequence>
<reference evidence="5" key="1">
    <citation type="journal article" date="2019" name="Database">
        <title>The radish genome database (RadishGD): an integrated information resource for radish genomics.</title>
        <authorList>
            <person name="Yu H.J."/>
            <person name="Baek S."/>
            <person name="Lee Y.J."/>
            <person name="Cho A."/>
            <person name="Mun J.H."/>
        </authorList>
    </citation>
    <scope>NUCLEOTIDE SEQUENCE [LARGE SCALE GENOMIC DNA]</scope>
    <source>
        <strain evidence="5">cv. WK10039</strain>
    </source>
</reference>
<dbReference type="CDD" id="cd20405">
    <property type="entry name" value="Tudor_Agenet_AtDUF_rpt1_3"/>
    <property type="match status" value="1"/>
</dbReference>
<feature type="domain" description="Agenet" evidence="4">
    <location>
        <begin position="107"/>
        <end position="164"/>
    </location>
</feature>
<feature type="coiled-coil region" evidence="3">
    <location>
        <begin position="449"/>
        <end position="531"/>
    </location>
</feature>
<reference evidence="6" key="2">
    <citation type="submission" date="2025-08" db="UniProtKB">
        <authorList>
            <consortium name="RefSeq"/>
        </authorList>
    </citation>
    <scope>IDENTIFICATION</scope>
    <source>
        <tissue evidence="6">Leaf</tissue>
    </source>
</reference>
<keyword evidence="2" id="KW-0341">Growth regulation</keyword>
<dbReference type="CDD" id="cd20406">
    <property type="entry name" value="Tudor_Agenet_AtDUF_rpt2_4"/>
    <property type="match status" value="1"/>
</dbReference>
<dbReference type="Pfam" id="PF05641">
    <property type="entry name" value="Agenet"/>
    <property type="match status" value="2"/>
</dbReference>
<dbReference type="RefSeq" id="XP_056848860.1">
    <property type="nucleotide sequence ID" value="XM_056992880.1"/>
</dbReference>
<accession>A0A9W3CBF6</accession>
<feature type="domain" description="Agenet" evidence="4">
    <location>
        <begin position="178"/>
        <end position="240"/>
    </location>
</feature>
<evidence type="ECO:0000313" key="5">
    <source>
        <dbReference type="Proteomes" id="UP000504610"/>
    </source>
</evidence>
<dbReference type="PANTHER" id="PTHR31917:SF77">
    <property type="entry name" value="DUF724 DOMAIN-CONTAINING PROTEIN 2"/>
    <property type="match status" value="1"/>
</dbReference>
<feature type="domain" description="Agenet" evidence="4">
    <location>
        <begin position="34"/>
        <end position="105"/>
    </location>
</feature>
<dbReference type="PANTHER" id="PTHR31917">
    <property type="entry name" value="AGENET DOMAIN-CONTAINING PROTEIN-RELATED"/>
    <property type="match status" value="1"/>
</dbReference>
<dbReference type="SMART" id="SM00743">
    <property type="entry name" value="Agenet"/>
    <property type="match status" value="4"/>
</dbReference>
<dbReference type="InterPro" id="IPR014002">
    <property type="entry name" value="Agenet_dom_plant"/>
</dbReference>
<dbReference type="GeneID" id="108820137"/>
<name>A0A9W3CBF6_RAPSA</name>
<keyword evidence="3" id="KW-0175">Coiled coil</keyword>
<protein>
    <submittedName>
        <fullName evidence="6">DUF724 domain-containing protein 2</fullName>
    </submittedName>
</protein>
<evidence type="ECO:0000313" key="6">
    <source>
        <dbReference type="RefSeq" id="XP_056848860.1"/>
    </source>
</evidence>
<evidence type="ECO:0000256" key="1">
    <source>
        <dbReference type="ARBA" id="ARBA00022448"/>
    </source>
</evidence>
<evidence type="ECO:0000256" key="3">
    <source>
        <dbReference type="SAM" id="Coils"/>
    </source>
</evidence>
<dbReference type="InterPro" id="IPR007930">
    <property type="entry name" value="DUF724"/>
</dbReference>
<organism evidence="5 6">
    <name type="scientific">Raphanus sativus</name>
    <name type="common">Radish</name>
    <name type="synonym">Raphanus raphanistrum var. sativus</name>
    <dbReference type="NCBI Taxonomy" id="3726"/>
    <lineage>
        <taxon>Eukaryota</taxon>
        <taxon>Viridiplantae</taxon>
        <taxon>Streptophyta</taxon>
        <taxon>Embryophyta</taxon>
        <taxon>Tracheophyta</taxon>
        <taxon>Spermatophyta</taxon>
        <taxon>Magnoliopsida</taxon>
        <taxon>eudicotyledons</taxon>
        <taxon>Gunneridae</taxon>
        <taxon>Pentapetalae</taxon>
        <taxon>rosids</taxon>
        <taxon>malvids</taxon>
        <taxon>Brassicales</taxon>
        <taxon>Brassicaceae</taxon>
        <taxon>Brassiceae</taxon>
        <taxon>Raphanus</taxon>
    </lineage>
</organism>
<dbReference type="OrthoDB" id="687110at2759"/>